<sequence length="61" mass="7038">MCRGYAQIVERGRKSRSYVDYLNDLNLSSVTTVLSDFVGFINVLYLFVQYEAPLISRRGDQ</sequence>
<proteinExistence type="predicted"/>
<accession>A0A4Z1HP14</accession>
<protein>
    <submittedName>
        <fullName evidence="2">Uncharacterized protein</fullName>
    </submittedName>
</protein>
<evidence type="ECO:0000256" key="1">
    <source>
        <dbReference type="SAM" id="Phobius"/>
    </source>
</evidence>
<keyword evidence="3" id="KW-1185">Reference proteome</keyword>
<dbReference type="Proteomes" id="UP000297527">
    <property type="component" value="Unassembled WGS sequence"/>
</dbReference>
<evidence type="ECO:0000313" key="2">
    <source>
        <dbReference type="EMBL" id="TGO48480.1"/>
    </source>
</evidence>
<evidence type="ECO:0000313" key="3">
    <source>
        <dbReference type="Proteomes" id="UP000297527"/>
    </source>
</evidence>
<gene>
    <name evidence="2" type="ORF">BCON_0239g00160</name>
</gene>
<comment type="caution">
    <text evidence="2">The sequence shown here is derived from an EMBL/GenBank/DDBJ whole genome shotgun (WGS) entry which is preliminary data.</text>
</comment>
<keyword evidence="1" id="KW-1133">Transmembrane helix</keyword>
<keyword evidence="1" id="KW-0472">Membrane</keyword>
<name>A0A4Z1HP14_9HELO</name>
<organism evidence="2 3">
    <name type="scientific">Botryotinia convoluta</name>
    <dbReference type="NCBI Taxonomy" id="54673"/>
    <lineage>
        <taxon>Eukaryota</taxon>
        <taxon>Fungi</taxon>
        <taxon>Dikarya</taxon>
        <taxon>Ascomycota</taxon>
        <taxon>Pezizomycotina</taxon>
        <taxon>Leotiomycetes</taxon>
        <taxon>Helotiales</taxon>
        <taxon>Sclerotiniaceae</taxon>
        <taxon>Botryotinia</taxon>
    </lineage>
</organism>
<reference evidence="2 3" key="1">
    <citation type="submission" date="2017-12" db="EMBL/GenBank/DDBJ databases">
        <title>Comparative genomics of Botrytis spp.</title>
        <authorList>
            <person name="Valero-Jimenez C.A."/>
            <person name="Tapia P."/>
            <person name="Veloso J."/>
            <person name="Silva-Moreno E."/>
            <person name="Staats M."/>
            <person name="Valdes J.H."/>
            <person name="Van Kan J.A.L."/>
        </authorList>
    </citation>
    <scope>NUCLEOTIDE SEQUENCE [LARGE SCALE GENOMIC DNA]</scope>
    <source>
        <strain evidence="2 3">MUCL11595</strain>
    </source>
</reference>
<dbReference type="EMBL" id="PQXN01000238">
    <property type="protein sequence ID" value="TGO48480.1"/>
    <property type="molecule type" value="Genomic_DNA"/>
</dbReference>
<feature type="transmembrane region" description="Helical" evidence="1">
    <location>
        <begin position="27"/>
        <end position="48"/>
    </location>
</feature>
<dbReference type="AlphaFoldDB" id="A0A4Z1HP14"/>
<keyword evidence="1" id="KW-0812">Transmembrane</keyword>